<dbReference type="ExpressionAtlas" id="A5BUP9">
    <property type="expression patterns" value="baseline"/>
</dbReference>
<keyword evidence="1" id="KW-1133">Transmembrane helix</keyword>
<dbReference type="Pfam" id="PF05024">
    <property type="entry name" value="Gpi1"/>
    <property type="match status" value="1"/>
</dbReference>
<dbReference type="GO" id="GO:0006506">
    <property type="term" value="P:GPI anchor biosynthetic process"/>
    <property type="evidence" value="ECO:0007669"/>
    <property type="project" value="InterPro"/>
</dbReference>
<feature type="transmembrane region" description="Helical" evidence="1">
    <location>
        <begin position="458"/>
        <end position="482"/>
    </location>
</feature>
<keyword evidence="1" id="KW-0812">Transmembrane</keyword>
<name>A5BUP9_VITVI</name>
<reference evidence="2" key="1">
    <citation type="journal article" date="2007" name="PLoS ONE">
        <title>The first genome sequence of an elite grapevine cultivar (Pinot noir Vitis vinifera L.): coping with a highly heterozygous genome.</title>
        <authorList>
            <person name="Velasco R."/>
            <person name="Zharkikh A."/>
            <person name="Troggio M."/>
            <person name="Cartwright D.A."/>
            <person name="Cestaro A."/>
            <person name="Pruss D."/>
            <person name="Pindo M."/>
            <person name="FitzGerald L.M."/>
            <person name="Vezzulli S."/>
            <person name="Reid J."/>
            <person name="Malacarne G."/>
            <person name="Iliev D."/>
            <person name="Coppola G."/>
            <person name="Wardell B."/>
            <person name="Micheletti D."/>
            <person name="Macalma T."/>
            <person name="Facci M."/>
            <person name="Mitchell J.T."/>
            <person name="Perazzolli M."/>
            <person name="Eldredge G."/>
            <person name="Gatto P."/>
            <person name="Oyzerski R."/>
            <person name="Moretto M."/>
            <person name="Gutin N."/>
            <person name="Stefanini M."/>
            <person name="Chen Y."/>
            <person name="Segala C."/>
            <person name="Davenport C."/>
            <person name="Dematte L."/>
            <person name="Mraz A."/>
            <person name="Battilana J."/>
            <person name="Stormo K."/>
            <person name="Costa F."/>
            <person name="Tao Q."/>
            <person name="Si-Ammour A."/>
            <person name="Harkins T."/>
            <person name="Lackey A."/>
            <person name="Perbost C."/>
            <person name="Taillon B."/>
            <person name="Stella A."/>
            <person name="Solovyev V."/>
            <person name="Fawcett J.A."/>
            <person name="Sterck L."/>
            <person name="Vandepoele K."/>
            <person name="Grando S.M."/>
            <person name="Toppo S."/>
            <person name="Moser C."/>
            <person name="Lanchbury J."/>
            <person name="Bogden R."/>
            <person name="Skolnick M."/>
            <person name="Sgaramella V."/>
            <person name="Bhatnagar S.K."/>
            <person name="Fontana P."/>
            <person name="Gutin A."/>
            <person name="Van de Peer Y."/>
            <person name="Salamini F."/>
            <person name="Viola R."/>
        </authorList>
    </citation>
    <scope>NUCLEOTIDE SEQUENCE</scope>
</reference>
<dbReference type="PANTHER" id="PTHR47555:SF2">
    <property type="entry name" value="N-ACETYLGLUCOSAMINYL TRANSFERASE COMPONENT FAMILY PROTEIN _ GPI1 FAMILY PROTEIN"/>
    <property type="match status" value="1"/>
</dbReference>
<keyword evidence="1" id="KW-0472">Membrane</keyword>
<organism evidence="2">
    <name type="scientific">Vitis vinifera</name>
    <name type="common">Grape</name>
    <dbReference type="NCBI Taxonomy" id="29760"/>
    <lineage>
        <taxon>Eukaryota</taxon>
        <taxon>Viridiplantae</taxon>
        <taxon>Streptophyta</taxon>
        <taxon>Embryophyta</taxon>
        <taxon>Tracheophyta</taxon>
        <taxon>Spermatophyta</taxon>
        <taxon>Magnoliopsida</taxon>
        <taxon>eudicotyledons</taxon>
        <taxon>Gunneridae</taxon>
        <taxon>Pentapetalae</taxon>
        <taxon>rosids</taxon>
        <taxon>Vitales</taxon>
        <taxon>Vitaceae</taxon>
        <taxon>Viteae</taxon>
        <taxon>Vitis</taxon>
    </lineage>
</organism>
<feature type="transmembrane region" description="Helical" evidence="1">
    <location>
        <begin position="426"/>
        <end position="446"/>
    </location>
</feature>
<sequence length="749" mass="84594">MKMRRKCRVWWPKQLSLCRPSSSTALFGWFVSCSSASLDVVVAHAADEVLLSKNESGLQGILHCTNENMPVFLQETSAFTTLGHCAADFSCNGQLSSIEMDKDDQRKSNIHGHINLQNYQDGFGENYGRWSCGCQKLGELLEQCRQASIGNSNWMQFIYDSHEYFGSEIHWIPRLHHIHWNGQIVFDCDVHVVVYETPRFGVHHFLLCFGSSSEQVKNPLMKPKWVDELHQKQSLLDLDAVILAINSSNAAKIFFDRNVRPKRSSVQFPIVCMFSALIWNLLAISVASFSTLFYIILQLLSHFASYGSESWICIILAKAFCNTWKNIQIRCCQILYWPIFLGGDYHRSLSCVEYAEKAALHRHAMWSCIVVDVFLGSLIGLALLFHAESACLCVLKFAHNITNNLLRSGCVWLMGVPAGFKLNTELAGILGMISFNAIQIWSTLWFHMGFLFIYFIKGLAISGIILGVTIPAALMIDMIALATLHVSSVNWFLSLLYSLQIQALAALWRLFGGRKWNPLRRRLDSYDYTVEQHIVGSLLFTPLLLLLPTTSVFYIFFTILNTTICLLCILVEITISIIHATPYSKIFLWLMSPRRFPSGTWLEIISSQSNAIDSPEIGCLNEIGSPSTGTQQRKDSSERRSSVLVSFLRSNLSNIGEAFCDFSELFYFVLMGAGQILLPHYKNMFSGVCGSFITSSARGLLTGRRMPSTLGTGLPAPMPWMSIPYKEYWRLCRDSVIACMQNPEHHLIQ</sequence>
<evidence type="ECO:0000256" key="1">
    <source>
        <dbReference type="SAM" id="Phobius"/>
    </source>
</evidence>
<feature type="transmembrane region" description="Helical" evidence="1">
    <location>
        <begin position="488"/>
        <end position="508"/>
    </location>
</feature>
<feature type="transmembrane region" description="Helical" evidence="1">
    <location>
        <begin position="528"/>
        <end position="547"/>
    </location>
</feature>
<gene>
    <name evidence="2" type="ORF">VITISV_027128</name>
</gene>
<dbReference type="InterPro" id="IPR007720">
    <property type="entry name" value="PigQ/GPI1"/>
</dbReference>
<protein>
    <recommendedName>
        <fullName evidence="3">Phosphatidylinositol N-acetylglucosaminyltransferase subunit Q</fullName>
    </recommendedName>
</protein>
<evidence type="ECO:0000313" key="2">
    <source>
        <dbReference type="EMBL" id="CAN70572.1"/>
    </source>
</evidence>
<dbReference type="GO" id="GO:0016020">
    <property type="term" value="C:membrane"/>
    <property type="evidence" value="ECO:0007669"/>
    <property type="project" value="InterPro"/>
</dbReference>
<accession>A5BUP9</accession>
<dbReference type="EMBL" id="AM471886">
    <property type="protein sequence ID" value="CAN70572.1"/>
    <property type="molecule type" value="Genomic_DNA"/>
</dbReference>
<feature type="transmembrane region" description="Helical" evidence="1">
    <location>
        <begin position="553"/>
        <end position="578"/>
    </location>
</feature>
<evidence type="ECO:0008006" key="3">
    <source>
        <dbReference type="Google" id="ProtNLM"/>
    </source>
</evidence>
<dbReference type="PANTHER" id="PTHR47555">
    <property type="entry name" value="N-ACETYLGLUCOSAMINYL TRANSFERASE COMPONENT FAMILY PROTEIN / GPI1 FAMILY PROTEIN"/>
    <property type="match status" value="1"/>
</dbReference>
<proteinExistence type="predicted"/>
<feature type="transmembrane region" description="Helical" evidence="1">
    <location>
        <begin position="364"/>
        <end position="387"/>
    </location>
</feature>
<dbReference type="PROSITE" id="PS51257">
    <property type="entry name" value="PROKAR_LIPOPROTEIN"/>
    <property type="match status" value="1"/>
</dbReference>
<dbReference type="AlphaFoldDB" id="A5BUP9"/>
<feature type="transmembrane region" description="Helical" evidence="1">
    <location>
        <begin position="268"/>
        <end position="297"/>
    </location>
</feature>